<organism evidence="4">
    <name type="scientific">metagenome</name>
    <dbReference type="NCBI Taxonomy" id="256318"/>
    <lineage>
        <taxon>unclassified sequences</taxon>
        <taxon>metagenomes</taxon>
    </lineage>
</organism>
<sequence>MTTQPADTAPDQVARLLALVPYLLARGEVRLDEAAAHFGTDAAQIERDLRLLFMTGLSPGLPGDLIEVDLDALEGDRMIRVDNADYLARPVRFSPAEATALVVALRTMADSAPEGAADVIERTLRKLEEAAGADGEDLLRLHVSPTPLEASAVVPVLESAITHGHQVEITYHVPSRDQESRRTVDPRGLARVEDLLYLDAWCHTARGDRAFRVDRIVTARELGTEVADKGARPRDLTGGWFTDAETTTVTFRLAPPARWVIEYYQVTDQRPGPHGTVDVDLEVASEQWAQSLLFRLAPHATLLAPADYTDTFTAVAREALSLYEGDGVDSTRTPHEPPHTTE</sequence>
<evidence type="ECO:0000313" key="4">
    <source>
        <dbReference type="EMBL" id="CUR59267.1"/>
    </source>
</evidence>
<dbReference type="AlphaFoldDB" id="A0A2P2CB92"/>
<dbReference type="EMBL" id="CZKB01000009">
    <property type="protein sequence ID" value="CUR59267.1"/>
    <property type="molecule type" value="Genomic_DNA"/>
</dbReference>
<reference evidence="4" key="1">
    <citation type="submission" date="2015-08" db="EMBL/GenBank/DDBJ databases">
        <authorList>
            <person name="Babu N.S."/>
            <person name="Beckwith C.J."/>
            <person name="Beseler K.G."/>
            <person name="Brison A."/>
            <person name="Carone J.V."/>
            <person name="Caskin T.P."/>
            <person name="Diamond M."/>
            <person name="Durham M.E."/>
            <person name="Foxe J.M."/>
            <person name="Go M."/>
            <person name="Henderson B.A."/>
            <person name="Jones I.B."/>
            <person name="McGettigan J.A."/>
            <person name="Micheletti S.J."/>
            <person name="Nasrallah M.E."/>
            <person name="Ortiz D."/>
            <person name="Piller C.R."/>
            <person name="Privatt S.R."/>
            <person name="Schneider S.L."/>
            <person name="Sharp S."/>
            <person name="Smith T.C."/>
            <person name="Stanton J.D."/>
            <person name="Ullery H.E."/>
            <person name="Wilson R.J."/>
            <person name="Serrano M.G."/>
            <person name="Buck G."/>
            <person name="Lee V."/>
            <person name="Wang Y."/>
            <person name="Carvalho R."/>
            <person name="Voegtly L."/>
            <person name="Shi R."/>
            <person name="Duckworth R."/>
            <person name="Johnson A."/>
            <person name="Loviza R."/>
            <person name="Walstead R."/>
            <person name="Shah Z."/>
            <person name="Kiflezghi M."/>
            <person name="Wade K."/>
            <person name="Ball S.L."/>
            <person name="Bradley K.W."/>
            <person name="Asai D.J."/>
            <person name="Bowman C.A."/>
            <person name="Russell D.A."/>
            <person name="Pope W.H."/>
            <person name="Jacobs-Sera D."/>
            <person name="Hendrix R.W."/>
            <person name="Hatfull G.F."/>
        </authorList>
    </citation>
    <scope>NUCLEOTIDE SEQUENCE</scope>
</reference>
<dbReference type="PROSITE" id="PS52050">
    <property type="entry name" value="WYL"/>
    <property type="match status" value="1"/>
</dbReference>
<dbReference type="Pfam" id="PF13280">
    <property type="entry name" value="WYL"/>
    <property type="match status" value="1"/>
</dbReference>
<gene>
    <name evidence="4" type="primary">pafC</name>
    <name evidence="4" type="ORF">NOCA1170142</name>
</gene>
<dbReference type="Pfam" id="PF25583">
    <property type="entry name" value="WCX"/>
    <property type="match status" value="1"/>
</dbReference>
<dbReference type="PANTHER" id="PTHR34580">
    <property type="match status" value="1"/>
</dbReference>
<dbReference type="InterPro" id="IPR028349">
    <property type="entry name" value="PafC-like"/>
</dbReference>
<feature type="domain" description="WCX" evidence="3">
    <location>
        <begin position="246"/>
        <end position="320"/>
    </location>
</feature>
<accession>A0A2P2CB92</accession>
<dbReference type="PANTHER" id="PTHR34580:SF1">
    <property type="entry name" value="PROTEIN PAFC"/>
    <property type="match status" value="1"/>
</dbReference>
<dbReference type="InterPro" id="IPR026881">
    <property type="entry name" value="WYL_dom"/>
</dbReference>
<feature type="domain" description="PafC HTH" evidence="2">
    <location>
        <begin position="11"/>
        <end position="128"/>
    </location>
</feature>
<evidence type="ECO:0000259" key="2">
    <source>
        <dbReference type="Pfam" id="PF19187"/>
    </source>
</evidence>
<dbReference type="InterPro" id="IPR057727">
    <property type="entry name" value="WCX_dom"/>
</dbReference>
<evidence type="ECO:0000259" key="1">
    <source>
        <dbReference type="Pfam" id="PF13280"/>
    </source>
</evidence>
<evidence type="ECO:0000259" key="3">
    <source>
        <dbReference type="Pfam" id="PF25583"/>
    </source>
</evidence>
<dbReference type="PIRSF" id="PIRSF016838">
    <property type="entry name" value="PafC"/>
    <property type="match status" value="1"/>
</dbReference>
<dbReference type="Pfam" id="PF19187">
    <property type="entry name" value="HTH_PafC"/>
    <property type="match status" value="1"/>
</dbReference>
<dbReference type="InterPro" id="IPR051534">
    <property type="entry name" value="CBASS_pafABC_assoc_protein"/>
</dbReference>
<feature type="domain" description="WYL" evidence="1">
    <location>
        <begin position="153"/>
        <end position="220"/>
    </location>
</feature>
<proteinExistence type="predicted"/>
<protein>
    <submittedName>
        <fullName evidence="4">Protein pafC</fullName>
    </submittedName>
</protein>
<name>A0A2P2CB92_9ZZZZ</name>
<dbReference type="InterPro" id="IPR043839">
    <property type="entry name" value="PafC_HTH"/>
</dbReference>